<dbReference type="GO" id="GO:0003676">
    <property type="term" value="F:nucleic acid binding"/>
    <property type="evidence" value="ECO:0007669"/>
    <property type="project" value="InterPro"/>
</dbReference>
<evidence type="ECO:0000313" key="2">
    <source>
        <dbReference type="Proteomes" id="UP000421408"/>
    </source>
</evidence>
<comment type="caution">
    <text evidence="1">The sequence shown here is derived from an EMBL/GenBank/DDBJ whole genome shotgun (WGS) entry which is preliminary data.</text>
</comment>
<dbReference type="AlphaFoldDB" id="A0AA90UW65"/>
<protein>
    <recommendedName>
        <fullName evidence="3">VRR-NUC domain-containing protein</fullName>
    </recommendedName>
</protein>
<evidence type="ECO:0008006" key="3">
    <source>
        <dbReference type="Google" id="ProtNLM"/>
    </source>
</evidence>
<dbReference type="InterPro" id="IPR011856">
    <property type="entry name" value="tRNA_endonuc-like_dom_sf"/>
</dbReference>
<name>A0AA90UW65_9BACT</name>
<sequence length="190" mass="21646">MDKQELIDRLNGNYPEYTQKPQHKKVQREGQLQIACVRWFRLQYPAFSTLLFHPKNEADGATSGKKLAINAASGVVPGVPDLILALPSMKDGKTGIIYENPEVYFGLGIELKYGKTNNQSANQKRFQGYWQSAGYKYALCRSLEDFIEVVKAYMQAAEANAFEKVRSYHLINDDTEHNKQVLNKIIKNKK</sequence>
<organism evidence="1 2">
    <name type="scientific">Segatella copri</name>
    <dbReference type="NCBI Taxonomy" id="165179"/>
    <lineage>
        <taxon>Bacteria</taxon>
        <taxon>Pseudomonadati</taxon>
        <taxon>Bacteroidota</taxon>
        <taxon>Bacteroidia</taxon>
        <taxon>Bacteroidales</taxon>
        <taxon>Prevotellaceae</taxon>
        <taxon>Segatella</taxon>
    </lineage>
</organism>
<dbReference type="RefSeq" id="WP_153118128.1">
    <property type="nucleotide sequence ID" value="NZ_VZCC01000006.1"/>
</dbReference>
<dbReference type="EMBL" id="VZCC01000006">
    <property type="protein sequence ID" value="MQN82688.1"/>
    <property type="molecule type" value="Genomic_DNA"/>
</dbReference>
<dbReference type="Proteomes" id="UP000421408">
    <property type="component" value="Unassembled WGS sequence"/>
</dbReference>
<dbReference type="Gene3D" id="3.40.1350.10">
    <property type="match status" value="1"/>
</dbReference>
<evidence type="ECO:0000313" key="1">
    <source>
        <dbReference type="EMBL" id="MQN82688.1"/>
    </source>
</evidence>
<accession>A0AA90UW65</accession>
<reference evidence="2" key="1">
    <citation type="submission" date="2019-09" db="EMBL/GenBank/DDBJ databases">
        <title>Distinct polysaccharide growth profiles of human intestinal Prevotella copri isolates.</title>
        <authorList>
            <person name="Fehlner-Peach H."/>
            <person name="Magnabosco C."/>
            <person name="Raghavan V."/>
            <person name="Scher J.U."/>
            <person name="Tett A."/>
            <person name="Cox L.M."/>
            <person name="Gottsegen C."/>
            <person name="Watters A."/>
            <person name="Wiltshire- Gordon J.D."/>
            <person name="Segata N."/>
            <person name="Bonneau R."/>
            <person name="Littman D.R."/>
        </authorList>
    </citation>
    <scope>NUCLEOTIDE SEQUENCE [LARGE SCALE GENOMIC DNA]</scope>
    <source>
        <strain evidence="2">iAA108</strain>
    </source>
</reference>
<proteinExistence type="predicted"/>
<gene>
    <name evidence="1" type="ORF">F7D74_01505</name>
</gene>